<dbReference type="InterPro" id="IPR017455">
    <property type="entry name" value="Znf_FYVE-rel"/>
</dbReference>
<comment type="caution">
    <text evidence="8">The sequence shown here is derived from an EMBL/GenBank/DDBJ whole genome shotgun (WGS) entry which is preliminary data.</text>
</comment>
<dbReference type="GO" id="GO:0008270">
    <property type="term" value="F:zinc ion binding"/>
    <property type="evidence" value="ECO:0007669"/>
    <property type="project" value="UniProtKB-KW"/>
</dbReference>
<dbReference type="InterPro" id="IPR013083">
    <property type="entry name" value="Znf_RING/FYVE/PHD"/>
</dbReference>
<keyword evidence="9" id="KW-1185">Reference proteome</keyword>
<evidence type="ECO:0000259" key="6">
    <source>
        <dbReference type="PROSITE" id="PS50089"/>
    </source>
</evidence>
<feature type="region of interest" description="Disordered" evidence="5">
    <location>
        <begin position="134"/>
        <end position="189"/>
    </location>
</feature>
<keyword evidence="3" id="KW-0862">Zinc</keyword>
<dbReference type="EMBL" id="JXXN02001767">
    <property type="protein sequence ID" value="THD24122.1"/>
    <property type="molecule type" value="Genomic_DNA"/>
</dbReference>
<feature type="compositionally biased region" description="Basic and acidic residues" evidence="5">
    <location>
        <begin position="147"/>
        <end position="164"/>
    </location>
</feature>
<evidence type="ECO:0000256" key="3">
    <source>
        <dbReference type="ARBA" id="ARBA00022833"/>
    </source>
</evidence>
<organism evidence="8 9">
    <name type="scientific">Fasciola hepatica</name>
    <name type="common">Liver fluke</name>
    <dbReference type="NCBI Taxonomy" id="6192"/>
    <lineage>
        <taxon>Eukaryota</taxon>
        <taxon>Metazoa</taxon>
        <taxon>Spiralia</taxon>
        <taxon>Lophotrochozoa</taxon>
        <taxon>Platyhelminthes</taxon>
        <taxon>Trematoda</taxon>
        <taxon>Digenea</taxon>
        <taxon>Plagiorchiida</taxon>
        <taxon>Echinostomata</taxon>
        <taxon>Echinostomatoidea</taxon>
        <taxon>Fasciolidae</taxon>
        <taxon>Fasciola</taxon>
    </lineage>
</organism>
<feature type="region of interest" description="Disordered" evidence="5">
    <location>
        <begin position="362"/>
        <end position="383"/>
    </location>
</feature>
<dbReference type="InterPro" id="IPR001841">
    <property type="entry name" value="Znf_RING"/>
</dbReference>
<feature type="compositionally biased region" description="Low complexity" evidence="5">
    <location>
        <begin position="495"/>
        <end position="512"/>
    </location>
</feature>
<evidence type="ECO:0000256" key="5">
    <source>
        <dbReference type="SAM" id="MobiDB-lite"/>
    </source>
</evidence>
<dbReference type="Proteomes" id="UP000230066">
    <property type="component" value="Unassembled WGS sequence"/>
</dbReference>
<reference evidence="8" key="1">
    <citation type="submission" date="2019-03" db="EMBL/GenBank/DDBJ databases">
        <title>Improved annotation for the trematode Fasciola hepatica.</title>
        <authorList>
            <person name="Choi Y.-J."/>
            <person name="Martin J."/>
            <person name="Mitreva M."/>
        </authorList>
    </citation>
    <scope>NUCLEOTIDE SEQUENCE [LARGE SCALE GENOMIC DNA]</scope>
</reference>
<evidence type="ECO:0000256" key="1">
    <source>
        <dbReference type="ARBA" id="ARBA00022723"/>
    </source>
</evidence>
<sequence length="795" mass="88297">MCRLLHSALPCSTRNPRLFRTKYTEEVDLRNLEKCLVAAANKVVTFSTTMTPRDYDLRPAQPSAAKFLDILMQVQFLVSNLIELALAECDREALSTFSADSPPVEISTSAECARVPEVRRKSVGKNLTSDSFETKTAALRVRRQSRPSKDNALRSKTEKSEPDKSQPNSTCPQASTSQLDPNEEPIPIPAGTSVTLEVHIGPNIFHETVRLPPASKLVISDELCSLLRELDEAAAKFEFEFVRTLSRRLRTIQEAEDLQIMAVLFSETLMWGLAVRLFSVRQLADRDPTVLLSLPRLAILVGTRILPDSPIGAHRLAAGRRLPFMCNNSRTDLAYLARQLYALRLDQLFRLARWLGPRGLPNINRSRSTEPTGAGYSASGPAANNRLLSPSPDAVMHSCWRGSFSPLPVRRTWKANLAGLHRIYKTVATVADRLSVDFPTELRFILQAVIEMHDTSEQEAALAEETTVSRLSSSMKLDQSSSSTNFLSGAESSVVESVPSNYPSPSSSSSESSDTELEDELVVDEKALGSDPKHGSLAKLLDWSDVISHREPRKTRLTDLLRSSTVSALKFAKSEDSLMLTGMPHTDALEVRKKPMTMASPDSSSLELGVDVAAMLVGNEAQSSCEQIESRSRGLSELRSYLIESGDGSQTDNSIPNSVTHRLHKLQLGLSVEGVRTPTDRMYHYLPAWQPDRPRDSDRTLPGRMDSEEEDRESDSDDDYSHNDEDAVVYQVGRQCASCLRAFNLFRRRHHCRRCGHIFCASCSSHWQSVEGLATDKPVRICAECHEFLNVQNTA</sequence>
<accession>A0A4E0RYS6</accession>
<dbReference type="InterPro" id="IPR011011">
    <property type="entry name" value="Znf_FYVE_PHD"/>
</dbReference>
<evidence type="ECO:0000256" key="4">
    <source>
        <dbReference type="PROSITE-ProRule" id="PRU00175"/>
    </source>
</evidence>
<dbReference type="PROSITE" id="PS50089">
    <property type="entry name" value="ZF_RING_2"/>
    <property type="match status" value="1"/>
</dbReference>
<gene>
    <name evidence="8" type="ORF">D915_004841</name>
</gene>
<name>A0A4E0RYS6_FASHE</name>
<proteinExistence type="predicted"/>
<evidence type="ECO:0000259" key="7">
    <source>
        <dbReference type="PROSITE" id="PS50178"/>
    </source>
</evidence>
<keyword evidence="1" id="KW-0479">Metal-binding</keyword>
<evidence type="ECO:0008006" key="10">
    <source>
        <dbReference type="Google" id="ProtNLM"/>
    </source>
</evidence>
<dbReference type="PANTHER" id="PTHR46465:SF2">
    <property type="entry name" value="LATERAL SIGNALING TARGET PROTEIN 2 HOMOLOG"/>
    <property type="match status" value="1"/>
</dbReference>
<feature type="compositionally biased region" description="Acidic residues" evidence="5">
    <location>
        <begin position="707"/>
        <end position="718"/>
    </location>
</feature>
<dbReference type="SUPFAM" id="SSF57903">
    <property type="entry name" value="FYVE/PHD zinc finger"/>
    <property type="match status" value="1"/>
</dbReference>
<protein>
    <recommendedName>
        <fullName evidence="10">FYVE-type domain-containing protein</fullName>
    </recommendedName>
</protein>
<feature type="region of interest" description="Disordered" evidence="5">
    <location>
        <begin position="686"/>
        <end position="723"/>
    </location>
</feature>
<evidence type="ECO:0000313" key="8">
    <source>
        <dbReference type="EMBL" id="THD24122.1"/>
    </source>
</evidence>
<keyword evidence="2 4" id="KW-0863">Zinc-finger</keyword>
<dbReference type="Pfam" id="PF01363">
    <property type="entry name" value="FYVE"/>
    <property type="match status" value="1"/>
</dbReference>
<dbReference type="PANTHER" id="PTHR46465">
    <property type="entry name" value="LATERAL SIGNALING TARGET PROTEIN 2 HOMOLOG"/>
    <property type="match status" value="1"/>
</dbReference>
<dbReference type="Gene3D" id="3.30.40.10">
    <property type="entry name" value="Zinc/RING finger domain, C3HC4 (zinc finger)"/>
    <property type="match status" value="1"/>
</dbReference>
<feature type="compositionally biased region" description="Polar residues" evidence="5">
    <location>
        <begin position="165"/>
        <end position="180"/>
    </location>
</feature>
<dbReference type="InterPro" id="IPR051118">
    <property type="entry name" value="LST-2"/>
</dbReference>
<evidence type="ECO:0000256" key="2">
    <source>
        <dbReference type="ARBA" id="ARBA00022771"/>
    </source>
</evidence>
<dbReference type="SMART" id="SM00064">
    <property type="entry name" value="FYVE"/>
    <property type="match status" value="1"/>
</dbReference>
<dbReference type="AlphaFoldDB" id="A0A4E0RYS6"/>
<dbReference type="PROSITE" id="PS50178">
    <property type="entry name" value="ZF_FYVE"/>
    <property type="match status" value="1"/>
</dbReference>
<dbReference type="GO" id="GO:0031901">
    <property type="term" value="C:early endosome membrane"/>
    <property type="evidence" value="ECO:0007669"/>
    <property type="project" value="TreeGrafter"/>
</dbReference>
<dbReference type="CDD" id="cd00065">
    <property type="entry name" value="FYVE_like_SF"/>
    <property type="match status" value="1"/>
</dbReference>
<feature type="domain" description="FYVE-type" evidence="7">
    <location>
        <begin position="735"/>
        <end position="790"/>
    </location>
</feature>
<evidence type="ECO:0000313" key="9">
    <source>
        <dbReference type="Proteomes" id="UP000230066"/>
    </source>
</evidence>
<feature type="compositionally biased region" description="Basic and acidic residues" evidence="5">
    <location>
        <begin position="692"/>
        <end position="701"/>
    </location>
</feature>
<dbReference type="InterPro" id="IPR000306">
    <property type="entry name" value="Znf_FYVE"/>
</dbReference>
<feature type="region of interest" description="Disordered" evidence="5">
    <location>
        <begin position="495"/>
        <end position="519"/>
    </location>
</feature>
<feature type="domain" description="RING-type" evidence="6">
    <location>
        <begin position="736"/>
        <end position="786"/>
    </location>
</feature>